<comment type="caution">
    <text evidence="6">The sequence shown here is derived from an EMBL/GenBank/DDBJ whole genome shotgun (WGS) entry which is preliminary data.</text>
</comment>
<dbReference type="InterPro" id="IPR006598">
    <property type="entry name" value="CAP10"/>
</dbReference>
<evidence type="ECO:0000313" key="7">
    <source>
        <dbReference type="Proteomes" id="UP000317494"/>
    </source>
</evidence>
<dbReference type="GO" id="GO:0016740">
    <property type="term" value="F:transferase activity"/>
    <property type="evidence" value="ECO:0007669"/>
    <property type="project" value="UniProtKB-KW"/>
</dbReference>
<dbReference type="SMART" id="SM00672">
    <property type="entry name" value="CAP10"/>
    <property type="match status" value="1"/>
</dbReference>
<keyword evidence="3" id="KW-1133">Transmembrane helix</keyword>
<evidence type="ECO:0000313" key="6">
    <source>
        <dbReference type="EMBL" id="TPX53918.1"/>
    </source>
</evidence>
<dbReference type="PANTHER" id="PTHR12203">
    <property type="entry name" value="KDEL LYS-ASP-GLU-LEU CONTAINING - RELATED"/>
    <property type="match status" value="1"/>
</dbReference>
<dbReference type="STRING" id="286115.A0A507DSH7"/>
<keyword evidence="3" id="KW-0812">Transmembrane</keyword>
<feature type="domain" description="Glycosyl transferase CAP10" evidence="4">
    <location>
        <begin position="203"/>
        <end position="472"/>
    </location>
</feature>
<name>A0A507DSH7_9FUNG</name>
<dbReference type="InterPro" id="IPR051091">
    <property type="entry name" value="O-Glucosyltr/Glycosyltrsf_90"/>
</dbReference>
<comment type="similarity">
    <text evidence="1">Belongs to the glycosyltransferase 90 family.</text>
</comment>
<dbReference type="PANTHER" id="PTHR12203:SF35">
    <property type="entry name" value="PROTEIN O-GLUCOSYLTRANSFERASE 1"/>
    <property type="match status" value="1"/>
</dbReference>
<dbReference type="OrthoDB" id="541052at2759"/>
<dbReference type="Pfam" id="PF05686">
    <property type="entry name" value="Glyco_transf_90"/>
    <property type="match status" value="1"/>
</dbReference>
<gene>
    <name evidence="5" type="ORF">SeLEV6574_g01166</name>
    <name evidence="6" type="ORF">SeMB42_g00552</name>
</gene>
<evidence type="ECO:0000259" key="4">
    <source>
        <dbReference type="SMART" id="SM00672"/>
    </source>
</evidence>
<dbReference type="VEuPathDB" id="FungiDB:SeMB42_g00552"/>
<evidence type="ECO:0000256" key="1">
    <source>
        <dbReference type="ARBA" id="ARBA00010118"/>
    </source>
</evidence>
<keyword evidence="7" id="KW-1185">Reference proteome</keyword>
<proteinExistence type="inferred from homology"/>
<evidence type="ECO:0000256" key="3">
    <source>
        <dbReference type="SAM" id="Phobius"/>
    </source>
</evidence>
<dbReference type="Proteomes" id="UP000317494">
    <property type="component" value="Unassembled WGS sequence"/>
</dbReference>
<keyword evidence="2" id="KW-0808">Transferase</keyword>
<sequence length="474" mass="53960">MDLIQPFSSIRSIVHRKRLRAILAVVIVVCVVGMLSLADLPSAILFDASSSNGSSNGDVTSTTILRLLPSAPPAHLDQDAHLGTKDRVTPSYTAFLEARQSKTLEEAVSKYRLKYDREPPQHFDNFVSFALNHKCLVDEYDQIHRDLAPFRKMNATVFKRRVRALLNNDAVSTYSVKNGVVEISQTTYLNSAWDPLIAKLAPDLPDVDVTVNALDEPRVLLNNVRNIMNTEDFNDIHGLLIAPDSVSYTYDLYPVLSQTKIHPCFSDIIVPPIFYASVSPSVIDNVPWEQKESKLFWRGSTSGGHAVDGNWRQMHRQRFMLLARNRSDTDVGFTHIIQCDQADCESQQKEFSTVPSEPWEEHIKHKWLFDTDGNSFSGRFTRLLRSKSLVFKATIMTEYFSDWLKPYIHYVPISLSYDDLDAKLKWAAENDELAKSIAEEGSRMSTRYLRPQDMECYTLHLLTELAHLQHQPDP</sequence>
<keyword evidence="3" id="KW-0472">Membrane</keyword>
<evidence type="ECO:0000313" key="5">
    <source>
        <dbReference type="EMBL" id="TPX49976.1"/>
    </source>
</evidence>
<dbReference type="Proteomes" id="UP000320475">
    <property type="component" value="Unassembled WGS sequence"/>
</dbReference>
<evidence type="ECO:0000313" key="8">
    <source>
        <dbReference type="Proteomes" id="UP000320475"/>
    </source>
</evidence>
<feature type="transmembrane region" description="Helical" evidence="3">
    <location>
        <begin position="21"/>
        <end position="46"/>
    </location>
</feature>
<dbReference type="EMBL" id="QEAN01000011">
    <property type="protein sequence ID" value="TPX53918.1"/>
    <property type="molecule type" value="Genomic_DNA"/>
</dbReference>
<dbReference type="EMBL" id="QEAM01000024">
    <property type="protein sequence ID" value="TPX49976.1"/>
    <property type="molecule type" value="Genomic_DNA"/>
</dbReference>
<evidence type="ECO:0000256" key="2">
    <source>
        <dbReference type="ARBA" id="ARBA00022679"/>
    </source>
</evidence>
<protein>
    <recommendedName>
        <fullName evidence="4">Glycosyl transferase CAP10 domain-containing protein</fullName>
    </recommendedName>
</protein>
<dbReference type="AlphaFoldDB" id="A0A507DSH7"/>
<organism evidence="6 7">
    <name type="scientific">Synchytrium endobioticum</name>
    <dbReference type="NCBI Taxonomy" id="286115"/>
    <lineage>
        <taxon>Eukaryota</taxon>
        <taxon>Fungi</taxon>
        <taxon>Fungi incertae sedis</taxon>
        <taxon>Chytridiomycota</taxon>
        <taxon>Chytridiomycota incertae sedis</taxon>
        <taxon>Chytridiomycetes</taxon>
        <taxon>Synchytriales</taxon>
        <taxon>Synchytriaceae</taxon>
        <taxon>Synchytrium</taxon>
    </lineage>
</organism>
<reference evidence="7 8" key="1">
    <citation type="journal article" date="2019" name="Sci. Rep.">
        <title>Comparative genomics of chytrid fungi reveal insights into the obligate biotrophic and pathogenic lifestyle of Synchytrium endobioticum.</title>
        <authorList>
            <person name="van de Vossenberg B.T.L.H."/>
            <person name="Warris S."/>
            <person name="Nguyen H.D.T."/>
            <person name="van Gent-Pelzer M.P.E."/>
            <person name="Joly D.L."/>
            <person name="van de Geest H.C."/>
            <person name="Bonants P.J.M."/>
            <person name="Smith D.S."/>
            <person name="Levesque C.A."/>
            <person name="van der Lee T.A.J."/>
        </authorList>
    </citation>
    <scope>NUCLEOTIDE SEQUENCE [LARGE SCALE GENOMIC DNA]</scope>
    <source>
        <strain evidence="5 8">LEV6574</strain>
        <strain evidence="6 7">MB42</strain>
    </source>
</reference>
<accession>A0A507DSH7</accession>